<dbReference type="Proteomes" id="UP001142055">
    <property type="component" value="Chromosome 1"/>
</dbReference>
<dbReference type="EMBL" id="JAPWDV010000001">
    <property type="protein sequence ID" value="KAJ6221877.1"/>
    <property type="molecule type" value="Genomic_DNA"/>
</dbReference>
<comment type="caution">
    <text evidence="3">The sequence shown here is derived from an EMBL/GenBank/DDBJ whole genome shotgun (WGS) entry which is preliminary data.</text>
</comment>
<dbReference type="AlphaFoldDB" id="A0A9Q0MCB2"/>
<evidence type="ECO:0000256" key="2">
    <source>
        <dbReference type="SAM" id="Phobius"/>
    </source>
</evidence>
<feature type="compositionally biased region" description="Low complexity" evidence="1">
    <location>
        <begin position="350"/>
        <end position="374"/>
    </location>
</feature>
<keyword evidence="2" id="KW-1133">Transmembrane helix</keyword>
<keyword evidence="4" id="KW-1185">Reference proteome</keyword>
<organism evidence="3 4">
    <name type="scientific">Blomia tropicalis</name>
    <name type="common">Mite</name>
    <dbReference type="NCBI Taxonomy" id="40697"/>
    <lineage>
        <taxon>Eukaryota</taxon>
        <taxon>Metazoa</taxon>
        <taxon>Ecdysozoa</taxon>
        <taxon>Arthropoda</taxon>
        <taxon>Chelicerata</taxon>
        <taxon>Arachnida</taxon>
        <taxon>Acari</taxon>
        <taxon>Acariformes</taxon>
        <taxon>Sarcoptiformes</taxon>
        <taxon>Astigmata</taxon>
        <taxon>Glycyphagoidea</taxon>
        <taxon>Echimyopodidae</taxon>
        <taxon>Blomia</taxon>
    </lineage>
</organism>
<feature type="transmembrane region" description="Helical" evidence="2">
    <location>
        <begin position="315"/>
        <end position="337"/>
    </location>
</feature>
<accession>A0A9Q0MCB2</accession>
<keyword evidence="2" id="KW-0812">Transmembrane</keyword>
<feature type="transmembrane region" description="Helical" evidence="2">
    <location>
        <begin position="277"/>
        <end position="295"/>
    </location>
</feature>
<proteinExistence type="predicted"/>
<gene>
    <name evidence="3" type="ORF">RDWZM_000422</name>
</gene>
<evidence type="ECO:0000313" key="4">
    <source>
        <dbReference type="Proteomes" id="UP001142055"/>
    </source>
</evidence>
<name>A0A9Q0MCB2_BLOTA</name>
<feature type="transmembrane region" description="Helical" evidence="2">
    <location>
        <begin position="247"/>
        <end position="270"/>
    </location>
</feature>
<feature type="transmembrane region" description="Helical" evidence="2">
    <location>
        <begin position="176"/>
        <end position="195"/>
    </location>
</feature>
<feature type="region of interest" description="Disordered" evidence="1">
    <location>
        <begin position="349"/>
        <end position="374"/>
    </location>
</feature>
<keyword evidence="2" id="KW-0472">Membrane</keyword>
<reference evidence="3" key="1">
    <citation type="submission" date="2022-12" db="EMBL/GenBank/DDBJ databases">
        <title>Genome assemblies of Blomia tropicalis.</title>
        <authorList>
            <person name="Cui Y."/>
        </authorList>
    </citation>
    <scope>NUCLEOTIDE SEQUENCE</scope>
    <source>
        <tissue evidence="3">Adult mites</tissue>
    </source>
</reference>
<evidence type="ECO:0000313" key="3">
    <source>
        <dbReference type="EMBL" id="KAJ6221877.1"/>
    </source>
</evidence>
<protein>
    <submittedName>
        <fullName evidence="3">Uncharacterized protein</fullName>
    </submittedName>
</protein>
<sequence length="494" mass="55215">MMPMNNGSIVTFMIAGKLVYDSSINYLGPGVTKLSSNSIVTTSITGGIVNAICTINGMASPPIPIIPYVSTVSFDVNRTELEIGQIFEAKCDFIVTPLALTTFNVSFVKDQSIVIGQYRVVDRNAIWTRPEIVEGIDIANGKVTTTQWGVIIDPKSDESNAQMACAKVLCFMADKLVKTIFILLLIIMMILWIVLAVEAGRQITEINHRTIGNNGNIRIKPEDARRLPGTFASAAMISVTKGSINRLYGLTVFNTILEEFIAFGSLISLVLRARRTFNITITLLTIIWFIEQYRISDFYHQIDHIDYQNGQIMIATHVIHFLIIIIGIFFAASNNLAHDTRMINRRTEQIPSSSTSITTTTTASPTNYNNKTKNNSSLNSFIDLEHGPDHGDHDTIFTVTNKSETTQTAIDNSENNGKRNRCAWMRKTFIKSTGDNNHDKSGTKQQKRRKQHKSLVKVIGVERSFDDHPQPNNEIQEIKHKIPVVVDDSDNVEY</sequence>
<feature type="region of interest" description="Disordered" evidence="1">
    <location>
        <begin position="430"/>
        <end position="453"/>
    </location>
</feature>
<evidence type="ECO:0000256" key="1">
    <source>
        <dbReference type="SAM" id="MobiDB-lite"/>
    </source>
</evidence>